<protein>
    <submittedName>
        <fullName evidence="1">Uncharacterized protein</fullName>
    </submittedName>
</protein>
<reference evidence="1 2" key="1">
    <citation type="submission" date="2019-07" db="EMBL/GenBank/DDBJ databases">
        <title>Whole genome shotgun sequence of Deinococcus cellulosilyticus NBRC 106333.</title>
        <authorList>
            <person name="Hosoyama A."/>
            <person name="Uohara A."/>
            <person name="Ohji S."/>
            <person name="Ichikawa N."/>
        </authorList>
    </citation>
    <scope>NUCLEOTIDE SEQUENCE [LARGE SCALE GENOMIC DNA]</scope>
    <source>
        <strain evidence="1 2">NBRC 106333</strain>
    </source>
</reference>
<dbReference type="Proteomes" id="UP000321306">
    <property type="component" value="Unassembled WGS sequence"/>
</dbReference>
<evidence type="ECO:0000313" key="2">
    <source>
        <dbReference type="Proteomes" id="UP000321306"/>
    </source>
</evidence>
<dbReference type="AlphaFoldDB" id="A0A511N2Q0"/>
<keyword evidence="2" id="KW-1185">Reference proteome</keyword>
<evidence type="ECO:0000313" key="1">
    <source>
        <dbReference type="EMBL" id="GEM47112.1"/>
    </source>
</evidence>
<comment type="caution">
    <text evidence="1">The sequence shown here is derived from an EMBL/GenBank/DDBJ whole genome shotgun (WGS) entry which is preliminary data.</text>
</comment>
<sequence length="107" mass="12684">MCYPESMDFKRALQELDAISREVDQDTQYLRSHRSFKDFFNPNMEAGLEVECGFIREAHNMIQKASRGEKVNEDQARKLLERAEAHKEYVKQWILMIETLCGKRELN</sequence>
<accession>A0A511N2Q0</accession>
<proteinExistence type="predicted"/>
<organism evidence="1 2">
    <name type="scientific">Deinococcus cellulosilyticus (strain DSM 18568 / NBRC 106333 / KACC 11606 / 5516J-15)</name>
    <dbReference type="NCBI Taxonomy" id="1223518"/>
    <lineage>
        <taxon>Bacteria</taxon>
        <taxon>Thermotogati</taxon>
        <taxon>Deinococcota</taxon>
        <taxon>Deinococci</taxon>
        <taxon>Deinococcales</taxon>
        <taxon>Deinococcaceae</taxon>
        <taxon>Deinococcus</taxon>
    </lineage>
</organism>
<name>A0A511N2Q0_DEIC1</name>
<dbReference type="EMBL" id="BJXB01000011">
    <property type="protein sequence ID" value="GEM47112.1"/>
    <property type="molecule type" value="Genomic_DNA"/>
</dbReference>
<gene>
    <name evidence="1" type="ORF">DC3_27470</name>
</gene>